<dbReference type="InterPro" id="IPR005532">
    <property type="entry name" value="SUMF_dom"/>
</dbReference>
<evidence type="ECO:0000259" key="2">
    <source>
        <dbReference type="Pfam" id="PF03781"/>
    </source>
</evidence>
<dbReference type="Pfam" id="PF03781">
    <property type="entry name" value="FGE-sulfatase"/>
    <property type="match status" value="1"/>
</dbReference>
<proteinExistence type="predicted"/>
<dbReference type="AlphaFoldDB" id="A0A7G5GWX2"/>
<name>A0A7G5GWX2_9BACT</name>
<dbReference type="PANTHER" id="PTHR23150">
    <property type="entry name" value="SULFATASE MODIFYING FACTOR 1, 2"/>
    <property type="match status" value="1"/>
</dbReference>
<dbReference type="EMBL" id="CP059732">
    <property type="protein sequence ID" value="QMW03397.1"/>
    <property type="molecule type" value="Genomic_DNA"/>
</dbReference>
<dbReference type="KEGG" id="sfol:H3H32_00035"/>
<evidence type="ECO:0000313" key="4">
    <source>
        <dbReference type="EMBL" id="QMW03397.1"/>
    </source>
</evidence>
<reference evidence="3 5" key="1">
    <citation type="submission" date="2020-07" db="EMBL/GenBank/DDBJ databases">
        <title>Spirosoma foliorum sp. nov., isolated from the leaves on the Nejang mountain Korea, Republic of.</title>
        <authorList>
            <person name="Ho H."/>
            <person name="Lee Y.-J."/>
            <person name="Nurcahyanto D.-A."/>
            <person name="Kim S.-G."/>
        </authorList>
    </citation>
    <scope>NUCLEOTIDE SEQUENCE [LARGE SCALE GENOMIC DNA]</scope>
    <source>
        <strain evidence="3 5">PL0136</strain>
    </source>
</reference>
<evidence type="ECO:0000313" key="5">
    <source>
        <dbReference type="Proteomes" id="UP000515369"/>
    </source>
</evidence>
<dbReference type="RefSeq" id="WP_182460650.1">
    <property type="nucleotide sequence ID" value="NZ_CP059732.1"/>
</dbReference>
<keyword evidence="1" id="KW-0732">Signal</keyword>
<feature type="chain" id="PRO_5044657522" evidence="1">
    <location>
        <begin position="23"/>
        <end position="337"/>
    </location>
</feature>
<dbReference type="Proteomes" id="UP000515369">
    <property type="component" value="Chromosome"/>
</dbReference>
<dbReference type="InterPro" id="IPR051043">
    <property type="entry name" value="Sulfatase_Mod_Factor_Kinase"/>
</dbReference>
<accession>A0A7G5GWX2</accession>
<dbReference type="KEGG" id="sfol:H3H32_36875"/>
<protein>
    <submittedName>
        <fullName evidence="3">SUMF1/EgtB/PvdO family nonheme iron enzyme</fullName>
    </submittedName>
</protein>
<sequence length="337" mass="37542">MRLKYLLITTLLTTGAIVSAIAQTSTPIKSYTQTIPGTNQTYAMVAIPGGKFLMGSAPSEKGHKPDEEPIHSVTIEPFYMGKYEITWDFYDLFAFTNMEKEMAAKYTATDANLAKTDATTRPSPPYVDMSFGMGRAGYPAINMTQYAAIKFCAWLYAKTGVFYRLPTEAEWEYACRGNDKNATLAYSFGNDVKQLGDYAVFAGNSGGGYKKVGTKKPNSFGLYDMHGNVMEWTKDQYIEDYYKQVASGKVKEPFAPTTTLYPNSVRGGSWDDEPEVLRSAARTPSAPAWKVLDPQSPKSDWWLTSASFVGFRIVRPAKAPSEEEIKTYYGIKPIKDY</sequence>
<evidence type="ECO:0000256" key="1">
    <source>
        <dbReference type="SAM" id="SignalP"/>
    </source>
</evidence>
<dbReference type="InterPro" id="IPR042095">
    <property type="entry name" value="SUMF_sf"/>
</dbReference>
<organism evidence="3 5">
    <name type="scientific">Spirosoma foliorum</name>
    <dbReference type="NCBI Taxonomy" id="2710596"/>
    <lineage>
        <taxon>Bacteria</taxon>
        <taxon>Pseudomonadati</taxon>
        <taxon>Bacteroidota</taxon>
        <taxon>Cytophagia</taxon>
        <taxon>Cytophagales</taxon>
        <taxon>Cytophagaceae</taxon>
        <taxon>Spirosoma</taxon>
    </lineage>
</organism>
<gene>
    <name evidence="4" type="ORF">H3H32_00035</name>
    <name evidence="3" type="ORF">H3H32_36875</name>
</gene>
<dbReference type="GO" id="GO:0120147">
    <property type="term" value="F:formylglycine-generating oxidase activity"/>
    <property type="evidence" value="ECO:0007669"/>
    <property type="project" value="TreeGrafter"/>
</dbReference>
<dbReference type="InterPro" id="IPR016187">
    <property type="entry name" value="CTDL_fold"/>
</dbReference>
<feature type="signal peptide" evidence="1">
    <location>
        <begin position="1"/>
        <end position="22"/>
    </location>
</feature>
<keyword evidence="5" id="KW-1185">Reference proteome</keyword>
<dbReference type="Gene3D" id="3.90.1580.10">
    <property type="entry name" value="paralog of FGE (formylglycine-generating enzyme)"/>
    <property type="match status" value="1"/>
</dbReference>
<dbReference type="SUPFAM" id="SSF56436">
    <property type="entry name" value="C-type lectin-like"/>
    <property type="match status" value="1"/>
</dbReference>
<dbReference type="EMBL" id="CP059732">
    <property type="protein sequence ID" value="QMW03364.1"/>
    <property type="molecule type" value="Genomic_DNA"/>
</dbReference>
<feature type="domain" description="Sulfatase-modifying factor enzyme-like" evidence="2">
    <location>
        <begin position="43"/>
        <end position="286"/>
    </location>
</feature>
<dbReference type="PANTHER" id="PTHR23150:SF19">
    <property type="entry name" value="FORMYLGLYCINE-GENERATING ENZYME"/>
    <property type="match status" value="1"/>
</dbReference>
<evidence type="ECO:0000313" key="3">
    <source>
        <dbReference type="EMBL" id="QMW03364.1"/>
    </source>
</evidence>